<dbReference type="Proteomes" id="UP000789901">
    <property type="component" value="Unassembled WGS sequence"/>
</dbReference>
<feature type="compositionally biased region" description="Polar residues" evidence="1">
    <location>
        <begin position="82"/>
        <end position="104"/>
    </location>
</feature>
<sequence>ECSSSTKALTYPLGLENTNTDNNYTIEAQPYFDFENENIINSHEENTKNVIIGDPIHVKHKGRQPKCYRSEGEDLPRKKKLQNIQNTSTSNVAKSSTGSSNAKSMRRCQNCNQVIMHRDIQISANNDNCATYRYVTYDSIV</sequence>
<accession>A0ABN7V6T9</accession>
<evidence type="ECO:0000313" key="3">
    <source>
        <dbReference type="Proteomes" id="UP000789901"/>
    </source>
</evidence>
<name>A0ABN7V6T9_GIGMA</name>
<evidence type="ECO:0000256" key="1">
    <source>
        <dbReference type="SAM" id="MobiDB-lite"/>
    </source>
</evidence>
<comment type="caution">
    <text evidence="2">The sequence shown here is derived from an EMBL/GenBank/DDBJ whole genome shotgun (WGS) entry which is preliminary data.</text>
</comment>
<evidence type="ECO:0000313" key="2">
    <source>
        <dbReference type="EMBL" id="CAG8737440.1"/>
    </source>
</evidence>
<proteinExistence type="predicted"/>
<reference evidence="2 3" key="1">
    <citation type="submission" date="2021-06" db="EMBL/GenBank/DDBJ databases">
        <authorList>
            <person name="Kallberg Y."/>
            <person name="Tangrot J."/>
            <person name="Rosling A."/>
        </authorList>
    </citation>
    <scope>NUCLEOTIDE SEQUENCE [LARGE SCALE GENOMIC DNA]</scope>
    <source>
        <strain evidence="2 3">120-4 pot B 10/14</strain>
    </source>
</reference>
<organism evidence="2 3">
    <name type="scientific">Gigaspora margarita</name>
    <dbReference type="NCBI Taxonomy" id="4874"/>
    <lineage>
        <taxon>Eukaryota</taxon>
        <taxon>Fungi</taxon>
        <taxon>Fungi incertae sedis</taxon>
        <taxon>Mucoromycota</taxon>
        <taxon>Glomeromycotina</taxon>
        <taxon>Glomeromycetes</taxon>
        <taxon>Diversisporales</taxon>
        <taxon>Gigasporaceae</taxon>
        <taxon>Gigaspora</taxon>
    </lineage>
</organism>
<protein>
    <submittedName>
        <fullName evidence="2">18703_t:CDS:1</fullName>
    </submittedName>
</protein>
<dbReference type="EMBL" id="CAJVQB010010184">
    <property type="protein sequence ID" value="CAG8737440.1"/>
    <property type="molecule type" value="Genomic_DNA"/>
</dbReference>
<gene>
    <name evidence="2" type="ORF">GMARGA_LOCUS15018</name>
</gene>
<feature type="region of interest" description="Disordered" evidence="1">
    <location>
        <begin position="61"/>
        <end position="104"/>
    </location>
</feature>
<feature type="non-terminal residue" evidence="2">
    <location>
        <position position="1"/>
    </location>
</feature>
<keyword evidence="3" id="KW-1185">Reference proteome</keyword>